<evidence type="ECO:0000256" key="1">
    <source>
        <dbReference type="ARBA" id="ARBA00004123"/>
    </source>
</evidence>
<dbReference type="EMBL" id="ML178824">
    <property type="protein sequence ID" value="TFL01847.1"/>
    <property type="molecule type" value="Genomic_DNA"/>
</dbReference>
<feature type="domain" description="SGF29 C-terminal" evidence="6">
    <location>
        <begin position="171"/>
        <end position="329"/>
    </location>
</feature>
<sequence length="329" mass="36494">MERRRAYKSRPVSSEETQCWSQSRSSLNELSNVYAPPATVDTIERANRLLNSWPKNDHVPAEGIAGVKSTYTKLCTTLGEVRTTAEKECKAIEDALERLGVLIALRTASESLAPETRNKRPRGPSPSISNNGTPAPSRSVSITIPARNSVGPQSSSTLPREKQTRKEFLYKQLPLALNRKVAFHVPAKPGEQDESNWILAVVTRVASNTKYEVQDPEPQDNGAPGLKYTAGIRSIVPLPDPNVPPNHPSHLNSYPEFPARSTVMALYPDTSCFYRAEVLASPKEVQTAGRSNGSTKVPPMYKLKFEDDENQEHSIHAQWVVEFPPEDKR</sequence>
<proteinExistence type="predicted"/>
<dbReference type="AlphaFoldDB" id="A0A5C3QJX2"/>
<dbReference type="InterPro" id="IPR047287">
    <property type="entry name" value="Tudor_SGF29_rpt2"/>
</dbReference>
<dbReference type="PANTHER" id="PTHR21539">
    <property type="entry name" value="SAGA-ASSOCIATED FACTOR 29"/>
    <property type="match status" value="1"/>
</dbReference>
<dbReference type="PROSITE" id="PS51518">
    <property type="entry name" value="SGF29_C"/>
    <property type="match status" value="1"/>
</dbReference>
<reference evidence="7 8" key="1">
    <citation type="journal article" date="2019" name="Nat. Ecol. Evol.">
        <title>Megaphylogeny resolves global patterns of mushroom evolution.</title>
        <authorList>
            <person name="Varga T."/>
            <person name="Krizsan K."/>
            <person name="Foldi C."/>
            <person name="Dima B."/>
            <person name="Sanchez-Garcia M."/>
            <person name="Sanchez-Ramirez S."/>
            <person name="Szollosi G.J."/>
            <person name="Szarkandi J.G."/>
            <person name="Papp V."/>
            <person name="Albert L."/>
            <person name="Andreopoulos W."/>
            <person name="Angelini C."/>
            <person name="Antonin V."/>
            <person name="Barry K.W."/>
            <person name="Bougher N.L."/>
            <person name="Buchanan P."/>
            <person name="Buyck B."/>
            <person name="Bense V."/>
            <person name="Catcheside P."/>
            <person name="Chovatia M."/>
            <person name="Cooper J."/>
            <person name="Damon W."/>
            <person name="Desjardin D."/>
            <person name="Finy P."/>
            <person name="Geml J."/>
            <person name="Haridas S."/>
            <person name="Hughes K."/>
            <person name="Justo A."/>
            <person name="Karasinski D."/>
            <person name="Kautmanova I."/>
            <person name="Kiss B."/>
            <person name="Kocsube S."/>
            <person name="Kotiranta H."/>
            <person name="LaButti K.M."/>
            <person name="Lechner B.E."/>
            <person name="Liimatainen K."/>
            <person name="Lipzen A."/>
            <person name="Lukacs Z."/>
            <person name="Mihaltcheva S."/>
            <person name="Morgado L.N."/>
            <person name="Niskanen T."/>
            <person name="Noordeloos M.E."/>
            <person name="Ohm R.A."/>
            <person name="Ortiz-Santana B."/>
            <person name="Ovrebo C."/>
            <person name="Racz N."/>
            <person name="Riley R."/>
            <person name="Savchenko A."/>
            <person name="Shiryaev A."/>
            <person name="Soop K."/>
            <person name="Spirin V."/>
            <person name="Szebenyi C."/>
            <person name="Tomsovsky M."/>
            <person name="Tulloss R.E."/>
            <person name="Uehling J."/>
            <person name="Grigoriev I.V."/>
            <person name="Vagvolgyi C."/>
            <person name="Papp T."/>
            <person name="Martin F.M."/>
            <person name="Miettinen O."/>
            <person name="Hibbett D.S."/>
            <person name="Nagy L.G."/>
        </authorList>
    </citation>
    <scope>NUCLEOTIDE SEQUENCE [LARGE SCALE GENOMIC DNA]</scope>
    <source>
        <strain evidence="7 8">CBS 309.79</strain>
    </source>
</reference>
<feature type="compositionally biased region" description="Polar residues" evidence="5">
    <location>
        <begin position="126"/>
        <end position="142"/>
    </location>
</feature>
<dbReference type="Proteomes" id="UP000305067">
    <property type="component" value="Unassembled WGS sequence"/>
</dbReference>
<dbReference type="OrthoDB" id="10265994at2759"/>
<dbReference type="CDD" id="cd20393">
    <property type="entry name" value="Tudor_SGF29_rpt1"/>
    <property type="match status" value="1"/>
</dbReference>
<evidence type="ECO:0000256" key="3">
    <source>
        <dbReference type="ARBA" id="ARBA00023163"/>
    </source>
</evidence>
<evidence type="ECO:0000313" key="7">
    <source>
        <dbReference type="EMBL" id="TFL01847.1"/>
    </source>
</evidence>
<name>A0A5C3QJX2_9AGAR</name>
<comment type="subcellular location">
    <subcellularLocation>
        <location evidence="1">Nucleus</location>
    </subcellularLocation>
</comment>
<keyword evidence="8" id="KW-1185">Reference proteome</keyword>
<dbReference type="InterPro" id="IPR037802">
    <property type="entry name" value="SGF29"/>
</dbReference>
<evidence type="ECO:0000256" key="4">
    <source>
        <dbReference type="ARBA" id="ARBA00023242"/>
    </source>
</evidence>
<dbReference type="Pfam" id="PF07039">
    <property type="entry name" value="SGF29_Tudor"/>
    <property type="match status" value="1"/>
</dbReference>
<protein>
    <submittedName>
        <fullName evidence="7">SGF29 tudor-like domain-containing protein</fullName>
    </submittedName>
</protein>
<evidence type="ECO:0000259" key="6">
    <source>
        <dbReference type="PROSITE" id="PS51518"/>
    </source>
</evidence>
<feature type="region of interest" description="Disordered" evidence="5">
    <location>
        <begin position="112"/>
        <end position="163"/>
    </location>
</feature>
<dbReference type="CDD" id="cd20394">
    <property type="entry name" value="Tudor_SGF29_rpt2"/>
    <property type="match status" value="1"/>
</dbReference>
<keyword evidence="4" id="KW-0539">Nucleus</keyword>
<dbReference type="InterPro" id="IPR010750">
    <property type="entry name" value="SGF29_tudor-like_dom"/>
</dbReference>
<keyword evidence="3" id="KW-0804">Transcription</keyword>
<dbReference type="GO" id="GO:0005634">
    <property type="term" value="C:nucleus"/>
    <property type="evidence" value="ECO:0007669"/>
    <property type="project" value="UniProtKB-SubCell"/>
</dbReference>
<organism evidence="7 8">
    <name type="scientific">Pterulicium gracile</name>
    <dbReference type="NCBI Taxonomy" id="1884261"/>
    <lineage>
        <taxon>Eukaryota</taxon>
        <taxon>Fungi</taxon>
        <taxon>Dikarya</taxon>
        <taxon>Basidiomycota</taxon>
        <taxon>Agaricomycotina</taxon>
        <taxon>Agaricomycetes</taxon>
        <taxon>Agaricomycetidae</taxon>
        <taxon>Agaricales</taxon>
        <taxon>Pleurotineae</taxon>
        <taxon>Pterulaceae</taxon>
        <taxon>Pterulicium</taxon>
    </lineage>
</organism>
<accession>A0A5C3QJX2</accession>
<keyword evidence="2" id="KW-0805">Transcription regulation</keyword>
<dbReference type="STRING" id="1884261.A0A5C3QJX2"/>
<dbReference type="GO" id="GO:0000124">
    <property type="term" value="C:SAGA complex"/>
    <property type="evidence" value="ECO:0007669"/>
    <property type="project" value="InterPro"/>
</dbReference>
<dbReference type="InterPro" id="IPR047288">
    <property type="entry name" value="Tudor_SGF29_rpt1"/>
</dbReference>
<evidence type="ECO:0000313" key="8">
    <source>
        <dbReference type="Proteomes" id="UP000305067"/>
    </source>
</evidence>
<gene>
    <name evidence="7" type="ORF">BDV98DRAFT_604501</name>
</gene>
<dbReference type="PANTHER" id="PTHR21539:SF0">
    <property type="entry name" value="SAGA-ASSOCIATED FACTOR 29"/>
    <property type="match status" value="1"/>
</dbReference>
<evidence type="ECO:0000256" key="5">
    <source>
        <dbReference type="SAM" id="MobiDB-lite"/>
    </source>
</evidence>
<evidence type="ECO:0000256" key="2">
    <source>
        <dbReference type="ARBA" id="ARBA00023015"/>
    </source>
</evidence>
<dbReference type="Gene3D" id="2.30.30.140">
    <property type="match status" value="2"/>
</dbReference>